<name>A0A0C2G3S6_9BILA</name>
<dbReference type="Gene3D" id="1.25.40.420">
    <property type="match status" value="1"/>
</dbReference>
<accession>A0A0C2G3S6</accession>
<dbReference type="Gene3D" id="3.30.710.10">
    <property type="entry name" value="Potassium Channel Kv1.1, Chain A"/>
    <property type="match status" value="1"/>
</dbReference>
<keyword evidence="2" id="KW-0677">Repeat</keyword>
<dbReference type="PANTHER" id="PTHR45632:SF3">
    <property type="entry name" value="KELCH-LIKE PROTEIN 32"/>
    <property type="match status" value="1"/>
</dbReference>
<evidence type="ECO:0000259" key="3">
    <source>
        <dbReference type="SMART" id="SM00875"/>
    </source>
</evidence>
<reference evidence="4 5" key="1">
    <citation type="submission" date="2013-12" db="EMBL/GenBank/DDBJ databases">
        <title>Draft genome of the parsitic nematode Ancylostoma duodenale.</title>
        <authorList>
            <person name="Mitreva M."/>
        </authorList>
    </citation>
    <scope>NUCLEOTIDE SEQUENCE [LARGE SCALE GENOMIC DNA]</scope>
    <source>
        <strain evidence="4 5">Zhejiang</strain>
    </source>
</reference>
<organism evidence="4 5">
    <name type="scientific">Ancylostoma duodenale</name>
    <dbReference type="NCBI Taxonomy" id="51022"/>
    <lineage>
        <taxon>Eukaryota</taxon>
        <taxon>Metazoa</taxon>
        <taxon>Ecdysozoa</taxon>
        <taxon>Nematoda</taxon>
        <taxon>Chromadorea</taxon>
        <taxon>Rhabditida</taxon>
        <taxon>Rhabditina</taxon>
        <taxon>Rhabditomorpha</taxon>
        <taxon>Strongyloidea</taxon>
        <taxon>Ancylostomatidae</taxon>
        <taxon>Ancylostomatinae</taxon>
        <taxon>Ancylostoma</taxon>
    </lineage>
</organism>
<dbReference type="AlphaFoldDB" id="A0A0C2G3S6"/>
<dbReference type="Pfam" id="PF07707">
    <property type="entry name" value="BACK"/>
    <property type="match status" value="1"/>
</dbReference>
<gene>
    <name evidence="4" type="ORF">ANCDUO_16298</name>
</gene>
<evidence type="ECO:0000256" key="2">
    <source>
        <dbReference type="ARBA" id="ARBA00022737"/>
    </source>
</evidence>
<evidence type="ECO:0000313" key="5">
    <source>
        <dbReference type="Proteomes" id="UP000054047"/>
    </source>
</evidence>
<dbReference type="InterPro" id="IPR000210">
    <property type="entry name" value="BTB/POZ_dom"/>
</dbReference>
<dbReference type="OrthoDB" id="5862984at2759"/>
<sequence length="139" mass="15642">MDYSAFSSLISYAYGCSLTVTRENVQAVMMTANYLELQGVTEICATFICEHLLDVENALVLRTIFSSIGSKSAAEDVDRFVEKNFALVSHSDKFLDLSIEDLVELLSKDELHVGSEEDVFNAAMRWIEHAPERVNLLER</sequence>
<dbReference type="InterPro" id="IPR011333">
    <property type="entry name" value="SKP1/BTB/POZ_sf"/>
</dbReference>
<dbReference type="Proteomes" id="UP000054047">
    <property type="component" value="Unassembled WGS sequence"/>
</dbReference>
<dbReference type="Pfam" id="PF00651">
    <property type="entry name" value="BTB"/>
    <property type="match status" value="1"/>
</dbReference>
<dbReference type="EMBL" id="KN740905">
    <property type="protein sequence ID" value="KIH53569.1"/>
    <property type="molecule type" value="Genomic_DNA"/>
</dbReference>
<dbReference type="SMART" id="SM00875">
    <property type="entry name" value="BACK"/>
    <property type="match status" value="1"/>
</dbReference>
<dbReference type="InterPro" id="IPR011705">
    <property type="entry name" value="BACK"/>
</dbReference>
<feature type="domain" description="BACK" evidence="3">
    <location>
        <begin position="58"/>
        <end position="138"/>
    </location>
</feature>
<proteinExistence type="predicted"/>
<keyword evidence="1" id="KW-0880">Kelch repeat</keyword>
<protein>
    <submittedName>
        <fullName evidence="4">BTB And Kelch</fullName>
    </submittedName>
</protein>
<evidence type="ECO:0000256" key="1">
    <source>
        <dbReference type="ARBA" id="ARBA00022441"/>
    </source>
</evidence>
<keyword evidence="5" id="KW-1185">Reference proteome</keyword>
<dbReference type="PANTHER" id="PTHR45632">
    <property type="entry name" value="LD33804P"/>
    <property type="match status" value="1"/>
</dbReference>
<evidence type="ECO:0000313" key="4">
    <source>
        <dbReference type="EMBL" id="KIH53569.1"/>
    </source>
</evidence>
<dbReference type="SUPFAM" id="SSF54695">
    <property type="entry name" value="POZ domain"/>
    <property type="match status" value="1"/>
</dbReference>